<reference evidence="5" key="1">
    <citation type="submission" date="2012-05" db="EMBL/GenBank/DDBJ databases">
        <title>Whole Genome Assembly of Lutzomyia longipalpis.</title>
        <authorList>
            <person name="Richards S."/>
            <person name="Qu C."/>
            <person name="Dillon R."/>
            <person name="Worley K."/>
            <person name="Scherer S."/>
            <person name="Batterton M."/>
            <person name="Taylor A."/>
            <person name="Hawes A."/>
            <person name="Hernandez B."/>
            <person name="Kovar C."/>
            <person name="Mandapat C."/>
            <person name="Pham C."/>
            <person name="Qu C."/>
            <person name="Jing C."/>
            <person name="Bess C."/>
            <person name="Bandaranaike D."/>
            <person name="Ngo D."/>
            <person name="Ongeri F."/>
            <person name="Arias F."/>
            <person name="Lara F."/>
            <person name="Weissenberger G."/>
            <person name="Kamau G."/>
            <person name="Han H."/>
            <person name="Shen H."/>
            <person name="Dinh H."/>
            <person name="Khalil I."/>
            <person name="Jones J."/>
            <person name="Shafer J."/>
            <person name="Jayaseelan J."/>
            <person name="Quiroz J."/>
            <person name="Blankenburg K."/>
            <person name="Nguyen L."/>
            <person name="Jackson L."/>
            <person name="Francisco L."/>
            <person name="Tang L.-Y."/>
            <person name="Pu L.-L."/>
            <person name="Perales L."/>
            <person name="Lorensuhewa L."/>
            <person name="Munidasa M."/>
            <person name="Coyle M."/>
            <person name="Taylor M."/>
            <person name="Puazo M."/>
            <person name="Firestine M."/>
            <person name="Scheel M."/>
            <person name="Javaid M."/>
            <person name="Wang M."/>
            <person name="Li M."/>
            <person name="Tabassum N."/>
            <person name="Saada N."/>
            <person name="Osuji N."/>
            <person name="Aqrawi P."/>
            <person name="Fu Q."/>
            <person name="Thornton R."/>
            <person name="Raj R."/>
            <person name="Goodspeed R."/>
            <person name="Mata R."/>
            <person name="Najjar R."/>
            <person name="Gubbala S."/>
            <person name="Lee S."/>
            <person name="Denson S."/>
            <person name="Patil S."/>
            <person name="Macmil S."/>
            <person name="Qi S."/>
            <person name="Matskevitch T."/>
            <person name="Palculict T."/>
            <person name="Mathew T."/>
            <person name="Vee V."/>
            <person name="Velamala V."/>
            <person name="Korchina V."/>
            <person name="Cai W."/>
            <person name="Liu W."/>
            <person name="Dai W."/>
            <person name="Zou X."/>
            <person name="Zhu Y."/>
            <person name="Zhang Y."/>
            <person name="Wu Y.-Q."/>
            <person name="Xin Y."/>
            <person name="Nazarath L."/>
            <person name="Kovar C."/>
            <person name="Han Y."/>
            <person name="Muzny D."/>
            <person name="Gibbs R."/>
        </authorList>
    </citation>
    <scope>NUCLEOTIDE SEQUENCE [LARGE SCALE GENOMIC DNA]</scope>
    <source>
        <strain evidence="5">Jacobina</strain>
    </source>
</reference>
<feature type="domain" description="DUF4604" evidence="2">
    <location>
        <begin position="5"/>
        <end position="49"/>
    </location>
</feature>
<evidence type="ECO:0000259" key="2">
    <source>
        <dbReference type="Pfam" id="PF15377"/>
    </source>
</evidence>
<proteinExistence type="predicted"/>
<dbReference type="EMBL" id="AJWK01022881">
    <property type="status" value="NOT_ANNOTATED_CDS"/>
    <property type="molecule type" value="Genomic_DNA"/>
</dbReference>
<dbReference type="EMBL" id="GITU01011899">
    <property type="protein sequence ID" value="MBC1180602.1"/>
    <property type="molecule type" value="Transcribed_RNA"/>
</dbReference>
<feature type="compositionally biased region" description="Acidic residues" evidence="1">
    <location>
        <begin position="90"/>
        <end position="100"/>
    </location>
</feature>
<protein>
    <recommendedName>
        <fullName evidence="2">DUF4604 domain-containing protein</fullName>
    </recommendedName>
</protein>
<reference evidence="3" key="2">
    <citation type="journal article" date="2020" name="BMC">
        <title>Leishmania infection induces a limited differential gene expression in the sand fly midgut.</title>
        <authorList>
            <person name="Coutinho-Abreu I.V."/>
            <person name="Serafim T.D."/>
            <person name="Meneses C."/>
            <person name="Kamhawi S."/>
            <person name="Oliveira F."/>
            <person name="Valenzuela J.G."/>
        </authorList>
    </citation>
    <scope>NUCLEOTIDE SEQUENCE</scope>
    <source>
        <strain evidence="3">Jacobina</strain>
        <tissue evidence="3">Midgut</tissue>
    </source>
</reference>
<evidence type="ECO:0000313" key="3">
    <source>
        <dbReference type="EMBL" id="MBC1180602.1"/>
    </source>
</evidence>
<evidence type="ECO:0000313" key="5">
    <source>
        <dbReference type="Proteomes" id="UP000092461"/>
    </source>
</evidence>
<dbReference type="AlphaFoldDB" id="A0A1B0CPZ2"/>
<evidence type="ECO:0000256" key="1">
    <source>
        <dbReference type="SAM" id="MobiDB-lite"/>
    </source>
</evidence>
<evidence type="ECO:0000313" key="4">
    <source>
        <dbReference type="EnsemblMetazoa" id="LLOJ006941-PA"/>
    </source>
</evidence>
<dbReference type="PANTHER" id="PTHR31195:SF2">
    <property type="entry name" value="GEO02494P1"/>
    <property type="match status" value="1"/>
</dbReference>
<feature type="compositionally biased region" description="Low complexity" evidence="1">
    <location>
        <begin position="60"/>
        <end position="70"/>
    </location>
</feature>
<sequence>RQRVEYNDDSSGSDSEAEKPQVVVLKPGDLTADEAEKEKQKLQKEEAEKPADLTQRVIFKSSKGKSSSSTETKDTKSSKVKAQASKLSFADEEDEEEAED</sequence>
<dbReference type="VEuPathDB" id="VectorBase:LLOJ006941"/>
<dbReference type="Proteomes" id="UP000092461">
    <property type="component" value="Unassembled WGS sequence"/>
</dbReference>
<feature type="compositionally biased region" description="Basic and acidic residues" evidence="1">
    <location>
        <begin position="34"/>
        <end position="51"/>
    </location>
</feature>
<feature type="region of interest" description="Disordered" evidence="1">
    <location>
        <begin position="1"/>
        <end position="100"/>
    </location>
</feature>
<organism evidence="4 5">
    <name type="scientific">Lutzomyia longipalpis</name>
    <name type="common">Sand fly</name>
    <dbReference type="NCBI Taxonomy" id="7200"/>
    <lineage>
        <taxon>Eukaryota</taxon>
        <taxon>Metazoa</taxon>
        <taxon>Ecdysozoa</taxon>
        <taxon>Arthropoda</taxon>
        <taxon>Hexapoda</taxon>
        <taxon>Insecta</taxon>
        <taxon>Pterygota</taxon>
        <taxon>Neoptera</taxon>
        <taxon>Endopterygota</taxon>
        <taxon>Diptera</taxon>
        <taxon>Nematocera</taxon>
        <taxon>Psychodoidea</taxon>
        <taxon>Psychodidae</taxon>
        <taxon>Lutzomyia</taxon>
        <taxon>Lutzomyia</taxon>
    </lineage>
</organism>
<dbReference type="Pfam" id="PF15377">
    <property type="entry name" value="DUF4604"/>
    <property type="match status" value="1"/>
</dbReference>
<dbReference type="EnsemblMetazoa" id="LLOJ006941-RA">
    <property type="protein sequence ID" value="LLOJ006941-PA"/>
    <property type="gene ID" value="LLOJ006941"/>
</dbReference>
<accession>A0A1B0CPZ2</accession>
<dbReference type="InterPro" id="IPR027911">
    <property type="entry name" value="DUF4604"/>
</dbReference>
<dbReference type="PANTHER" id="PTHR31195">
    <property type="entry name" value="GEO02494P1"/>
    <property type="match status" value="1"/>
</dbReference>
<reference evidence="4" key="3">
    <citation type="submission" date="2020-05" db="UniProtKB">
        <authorList>
            <consortium name="EnsemblMetazoa"/>
        </authorList>
    </citation>
    <scope>IDENTIFICATION</scope>
    <source>
        <strain evidence="4">Jacobina</strain>
    </source>
</reference>
<dbReference type="VEuPathDB" id="VectorBase:LLONM1_006056"/>
<dbReference type="InterPro" id="IPR040219">
    <property type="entry name" value="KIAA1143-like"/>
</dbReference>
<name>A0A1B0CPZ2_LUTLO</name>
<keyword evidence="5" id="KW-1185">Reference proteome</keyword>